<evidence type="ECO:0000313" key="2">
    <source>
        <dbReference type="Proteomes" id="UP000053257"/>
    </source>
</evidence>
<protein>
    <submittedName>
        <fullName evidence="1">Uncharacterized protein</fullName>
    </submittedName>
</protein>
<accession>A0A0C3RZM7</accession>
<sequence>MRVSLRARIKSIRTNVLTMMRSMESGKRQTPSGFALYPTWRIYPRCVHEGVRFESLLGSTTTRAYTGYSTARALVPATPPRTSADGCRQLARHLRMYGIHYGHRRPARQRRCHLRLEQRAIGVGAQYNGCLFRCTPYSPILTRHTHPQSPEAVVGASSCMRKHQYSVSCYPITCQFSEIGIFTFRSMLMRFHCVVALHIEGYIHLVGL</sequence>
<keyword evidence="2" id="KW-1185">Reference proteome</keyword>
<dbReference type="Proteomes" id="UP000053257">
    <property type="component" value="Unassembled WGS sequence"/>
</dbReference>
<dbReference type="AlphaFoldDB" id="A0A0C3RZM7"/>
<proteinExistence type="predicted"/>
<name>A0A0C3RZM7_PHLG1</name>
<dbReference type="EMBL" id="KN840489">
    <property type="protein sequence ID" value="KIP07871.1"/>
    <property type="molecule type" value="Genomic_DNA"/>
</dbReference>
<evidence type="ECO:0000313" key="1">
    <source>
        <dbReference type="EMBL" id="KIP07871.1"/>
    </source>
</evidence>
<reference evidence="1 2" key="1">
    <citation type="journal article" date="2014" name="PLoS Genet.">
        <title>Analysis of the Phlebiopsis gigantea genome, transcriptome and secretome provides insight into its pioneer colonization strategies of wood.</title>
        <authorList>
            <person name="Hori C."/>
            <person name="Ishida T."/>
            <person name="Igarashi K."/>
            <person name="Samejima M."/>
            <person name="Suzuki H."/>
            <person name="Master E."/>
            <person name="Ferreira P."/>
            <person name="Ruiz-Duenas F.J."/>
            <person name="Held B."/>
            <person name="Canessa P."/>
            <person name="Larrondo L.F."/>
            <person name="Schmoll M."/>
            <person name="Druzhinina I.S."/>
            <person name="Kubicek C.P."/>
            <person name="Gaskell J.A."/>
            <person name="Kersten P."/>
            <person name="St John F."/>
            <person name="Glasner J."/>
            <person name="Sabat G."/>
            <person name="Splinter BonDurant S."/>
            <person name="Syed K."/>
            <person name="Yadav J."/>
            <person name="Mgbeahuruike A.C."/>
            <person name="Kovalchuk A."/>
            <person name="Asiegbu F.O."/>
            <person name="Lackner G."/>
            <person name="Hoffmeister D."/>
            <person name="Rencoret J."/>
            <person name="Gutierrez A."/>
            <person name="Sun H."/>
            <person name="Lindquist E."/>
            <person name="Barry K."/>
            <person name="Riley R."/>
            <person name="Grigoriev I.V."/>
            <person name="Henrissat B."/>
            <person name="Kues U."/>
            <person name="Berka R.M."/>
            <person name="Martinez A.T."/>
            <person name="Covert S.F."/>
            <person name="Blanchette R.A."/>
            <person name="Cullen D."/>
        </authorList>
    </citation>
    <scope>NUCLEOTIDE SEQUENCE [LARGE SCALE GENOMIC DNA]</scope>
    <source>
        <strain evidence="1 2">11061_1 CR5-6</strain>
    </source>
</reference>
<dbReference type="HOGENOM" id="CLU_1321324_0_0_1"/>
<organism evidence="1 2">
    <name type="scientific">Phlebiopsis gigantea (strain 11061_1 CR5-6)</name>
    <name type="common">White-rot fungus</name>
    <name type="synonym">Peniophora gigantea</name>
    <dbReference type="NCBI Taxonomy" id="745531"/>
    <lineage>
        <taxon>Eukaryota</taxon>
        <taxon>Fungi</taxon>
        <taxon>Dikarya</taxon>
        <taxon>Basidiomycota</taxon>
        <taxon>Agaricomycotina</taxon>
        <taxon>Agaricomycetes</taxon>
        <taxon>Polyporales</taxon>
        <taxon>Phanerochaetaceae</taxon>
        <taxon>Phlebiopsis</taxon>
    </lineage>
</organism>
<gene>
    <name evidence="1" type="ORF">PHLGIDRAFT_405176</name>
</gene>